<dbReference type="InterPro" id="IPR025326">
    <property type="entry name" value="DUF4232"/>
</dbReference>
<evidence type="ECO:0000259" key="3">
    <source>
        <dbReference type="Pfam" id="PF14016"/>
    </source>
</evidence>
<dbReference type="AlphaFoldDB" id="A0A7J5DQ39"/>
<evidence type="ECO:0000256" key="1">
    <source>
        <dbReference type="SAM" id="MobiDB-lite"/>
    </source>
</evidence>
<protein>
    <submittedName>
        <fullName evidence="4">DUF4232 domain-containing protein</fullName>
    </submittedName>
</protein>
<comment type="caution">
    <text evidence="4">The sequence shown here is derived from an EMBL/GenBank/DDBJ whole genome shotgun (WGS) entry which is preliminary data.</text>
</comment>
<keyword evidence="5" id="KW-1185">Reference proteome</keyword>
<organism evidence="4 5">
    <name type="scientific">Streptomyces triticiradicis</name>
    <dbReference type="NCBI Taxonomy" id="2651189"/>
    <lineage>
        <taxon>Bacteria</taxon>
        <taxon>Bacillati</taxon>
        <taxon>Actinomycetota</taxon>
        <taxon>Actinomycetes</taxon>
        <taxon>Kitasatosporales</taxon>
        <taxon>Streptomycetaceae</taxon>
        <taxon>Streptomyces</taxon>
    </lineage>
</organism>
<dbReference type="Pfam" id="PF14016">
    <property type="entry name" value="DUF4232"/>
    <property type="match status" value="1"/>
</dbReference>
<sequence>MHFGARARGAALAMAAMSAAALLMTACQPGPEAAGSATGSPSGTAKKPTAPTPGSPATAKPSGGTGASAEPAGNSSPKAPASVPATATPATKKTKTCAAESLKAFMYQADVRPPGTGTGAAIVEFTNMSGATCVLQGYPTVAGAGNGSPEKNKPLTVTHTGPSAEVVLAPAAKAWVKMTFVQVQGEADGYCVSGSTPVGYPTLVVGLPGSGASQLALEDGGVLAECDNKATVTAVTATKPS</sequence>
<proteinExistence type="predicted"/>
<evidence type="ECO:0000256" key="2">
    <source>
        <dbReference type="SAM" id="SignalP"/>
    </source>
</evidence>
<feature type="region of interest" description="Disordered" evidence="1">
    <location>
        <begin position="30"/>
        <end position="93"/>
    </location>
</feature>
<feature type="signal peptide" evidence="2">
    <location>
        <begin position="1"/>
        <end position="21"/>
    </location>
</feature>
<accession>A0A7J5DQ39</accession>
<evidence type="ECO:0000313" key="4">
    <source>
        <dbReference type="EMBL" id="KAB1990883.1"/>
    </source>
</evidence>
<dbReference type="EMBL" id="WBKG01000001">
    <property type="protein sequence ID" value="KAB1990883.1"/>
    <property type="molecule type" value="Genomic_DNA"/>
</dbReference>
<feature type="compositionally biased region" description="Low complexity" evidence="1">
    <location>
        <begin position="75"/>
        <end position="93"/>
    </location>
</feature>
<feature type="domain" description="DUF4232" evidence="3">
    <location>
        <begin position="97"/>
        <end position="235"/>
    </location>
</feature>
<dbReference type="PROSITE" id="PS51257">
    <property type="entry name" value="PROKAR_LIPOPROTEIN"/>
    <property type="match status" value="1"/>
</dbReference>
<name>A0A7J5DQ39_9ACTN</name>
<dbReference type="Proteomes" id="UP000442990">
    <property type="component" value="Unassembled WGS sequence"/>
</dbReference>
<reference evidence="4 5" key="1">
    <citation type="submission" date="2019-09" db="EMBL/GenBank/DDBJ databases">
        <title>Isolation and identification of active actinomycetes.</title>
        <authorList>
            <person name="Yu Z."/>
            <person name="Han C."/>
            <person name="Yu B."/>
        </authorList>
    </citation>
    <scope>NUCLEOTIDE SEQUENCE [LARGE SCALE GENOMIC DNA]</scope>
    <source>
        <strain evidence="4 5">NEAU-H2</strain>
    </source>
</reference>
<evidence type="ECO:0000313" key="5">
    <source>
        <dbReference type="Proteomes" id="UP000442990"/>
    </source>
</evidence>
<gene>
    <name evidence="4" type="ORF">F8144_01440</name>
</gene>
<keyword evidence="2" id="KW-0732">Signal</keyword>
<feature type="chain" id="PRO_5039166505" evidence="2">
    <location>
        <begin position="22"/>
        <end position="241"/>
    </location>
</feature>